<gene>
    <name evidence="1" type="ORF">B296_00037960</name>
</gene>
<reference evidence="1 2" key="1">
    <citation type="journal article" date="2014" name="Agronomy (Basel)">
        <title>A Draft Genome Sequence for Ensete ventricosum, the Drought-Tolerant Tree Against Hunger.</title>
        <authorList>
            <person name="Harrison J."/>
            <person name="Moore K.A."/>
            <person name="Paszkiewicz K."/>
            <person name="Jones T."/>
            <person name="Grant M."/>
            <person name="Ambacheew D."/>
            <person name="Muzemil S."/>
            <person name="Studholme D.J."/>
        </authorList>
    </citation>
    <scope>NUCLEOTIDE SEQUENCE [LARGE SCALE GENOMIC DNA]</scope>
</reference>
<protein>
    <submittedName>
        <fullName evidence="1">Uncharacterized protein</fullName>
    </submittedName>
</protein>
<evidence type="ECO:0000313" key="1">
    <source>
        <dbReference type="EMBL" id="RRT37584.1"/>
    </source>
</evidence>
<feature type="non-terminal residue" evidence="1">
    <location>
        <position position="1"/>
    </location>
</feature>
<comment type="caution">
    <text evidence="1">The sequence shown here is derived from an EMBL/GenBank/DDBJ whole genome shotgun (WGS) entry which is preliminary data.</text>
</comment>
<evidence type="ECO:0000313" key="2">
    <source>
        <dbReference type="Proteomes" id="UP000287651"/>
    </source>
</evidence>
<dbReference type="AlphaFoldDB" id="A0A426XDP2"/>
<name>A0A426XDP2_ENSVE</name>
<proteinExistence type="predicted"/>
<accession>A0A426XDP2</accession>
<dbReference type="EMBL" id="AMZH03022128">
    <property type="protein sequence ID" value="RRT37584.1"/>
    <property type="molecule type" value="Genomic_DNA"/>
</dbReference>
<dbReference type="Proteomes" id="UP000287651">
    <property type="component" value="Unassembled WGS sequence"/>
</dbReference>
<organism evidence="1 2">
    <name type="scientific">Ensete ventricosum</name>
    <name type="common">Abyssinian banana</name>
    <name type="synonym">Musa ensete</name>
    <dbReference type="NCBI Taxonomy" id="4639"/>
    <lineage>
        <taxon>Eukaryota</taxon>
        <taxon>Viridiplantae</taxon>
        <taxon>Streptophyta</taxon>
        <taxon>Embryophyta</taxon>
        <taxon>Tracheophyta</taxon>
        <taxon>Spermatophyta</taxon>
        <taxon>Magnoliopsida</taxon>
        <taxon>Liliopsida</taxon>
        <taxon>Zingiberales</taxon>
        <taxon>Musaceae</taxon>
        <taxon>Ensete</taxon>
    </lineage>
</organism>
<sequence>PKLRIYKGSNTWYQSSVLDISLPFHNHPSNSRNCLDRDRIPPSSPLPQIIFSSPQRIASSYGILSYYCNLVILNQNQNKCSYLAA</sequence>